<feature type="transmembrane region" description="Helical" evidence="1">
    <location>
        <begin position="142"/>
        <end position="158"/>
    </location>
</feature>
<dbReference type="InterPro" id="IPR043968">
    <property type="entry name" value="SGNH"/>
</dbReference>
<feature type="transmembrane region" description="Helical" evidence="1">
    <location>
        <begin position="246"/>
        <end position="265"/>
    </location>
</feature>
<evidence type="ECO:0000256" key="1">
    <source>
        <dbReference type="SAM" id="Phobius"/>
    </source>
</evidence>
<name>A0A6M8UJ71_9GAMM</name>
<feature type="transmembrane region" description="Helical" evidence="1">
    <location>
        <begin position="224"/>
        <end position="240"/>
    </location>
</feature>
<evidence type="ECO:0000313" key="4">
    <source>
        <dbReference type="EMBL" id="QKJ88457.1"/>
    </source>
</evidence>
<dbReference type="GO" id="GO:0009103">
    <property type="term" value="P:lipopolysaccharide biosynthetic process"/>
    <property type="evidence" value="ECO:0007669"/>
    <property type="project" value="TreeGrafter"/>
</dbReference>
<proteinExistence type="predicted"/>
<accession>A0A6M8UJ71</accession>
<keyword evidence="5" id="KW-1185">Reference proteome</keyword>
<organism evidence="4 5">
    <name type="scientific">Paramixta manurensis</name>
    <dbReference type="NCBI Taxonomy" id="2740817"/>
    <lineage>
        <taxon>Bacteria</taxon>
        <taxon>Pseudomonadati</taxon>
        <taxon>Pseudomonadota</taxon>
        <taxon>Gammaproteobacteria</taxon>
        <taxon>Enterobacterales</taxon>
        <taxon>Erwiniaceae</taxon>
        <taxon>Paramixta</taxon>
    </lineage>
</organism>
<keyword evidence="4" id="KW-0012">Acyltransferase</keyword>
<feature type="transmembrane region" description="Helical" evidence="1">
    <location>
        <begin position="274"/>
        <end position="293"/>
    </location>
</feature>
<feature type="domain" description="SGNH" evidence="3">
    <location>
        <begin position="415"/>
        <end position="617"/>
    </location>
</feature>
<dbReference type="EMBL" id="CP054212">
    <property type="protein sequence ID" value="QKJ88457.1"/>
    <property type="molecule type" value="Genomic_DNA"/>
</dbReference>
<feature type="transmembrane region" description="Helical" evidence="1">
    <location>
        <begin position="72"/>
        <end position="91"/>
    </location>
</feature>
<keyword evidence="1" id="KW-0472">Membrane</keyword>
<protein>
    <submittedName>
        <fullName evidence="4">Acyltransferase</fullName>
    </submittedName>
</protein>
<evidence type="ECO:0000259" key="3">
    <source>
        <dbReference type="Pfam" id="PF19040"/>
    </source>
</evidence>
<keyword evidence="4" id="KW-0808">Transferase</keyword>
<keyword evidence="1" id="KW-1133">Transmembrane helix</keyword>
<feature type="transmembrane region" description="Helical" evidence="1">
    <location>
        <begin position="313"/>
        <end position="330"/>
    </location>
</feature>
<feature type="domain" description="Acyltransferase 3" evidence="2">
    <location>
        <begin position="5"/>
        <end position="324"/>
    </location>
</feature>
<dbReference type="Pfam" id="PF19040">
    <property type="entry name" value="SGNH"/>
    <property type="match status" value="1"/>
</dbReference>
<feature type="transmembrane region" description="Helical" evidence="1">
    <location>
        <begin position="34"/>
        <end position="51"/>
    </location>
</feature>
<dbReference type="InterPro" id="IPR002656">
    <property type="entry name" value="Acyl_transf_3_dom"/>
</dbReference>
<dbReference type="AlphaFoldDB" id="A0A6M8UJ71"/>
<dbReference type="Proteomes" id="UP000505325">
    <property type="component" value="Chromosome"/>
</dbReference>
<dbReference type="Pfam" id="PF01757">
    <property type="entry name" value="Acyl_transf_3"/>
    <property type="match status" value="1"/>
</dbReference>
<reference evidence="4 5" key="1">
    <citation type="submission" date="2020-06" db="EMBL/GenBank/DDBJ databases">
        <title>Genome sequence of Paramixta manurensis strain PD-1.</title>
        <authorList>
            <person name="Lee C.W."/>
            <person name="Kim J."/>
        </authorList>
    </citation>
    <scope>NUCLEOTIDE SEQUENCE [LARGE SCALE GENOMIC DNA]</scope>
    <source>
        <strain evidence="4 5">PD-1</strain>
    </source>
</reference>
<gene>
    <name evidence="4" type="ORF">PMPD1_3540</name>
</gene>
<dbReference type="PANTHER" id="PTHR23028">
    <property type="entry name" value="ACETYLTRANSFERASE"/>
    <property type="match status" value="1"/>
</dbReference>
<dbReference type="GO" id="GO:0016747">
    <property type="term" value="F:acyltransferase activity, transferring groups other than amino-acyl groups"/>
    <property type="evidence" value="ECO:0007669"/>
    <property type="project" value="InterPro"/>
</dbReference>
<feature type="transmembrane region" description="Helical" evidence="1">
    <location>
        <begin position="165"/>
        <end position="182"/>
    </location>
</feature>
<feature type="transmembrane region" description="Helical" evidence="1">
    <location>
        <begin position="194"/>
        <end position="212"/>
    </location>
</feature>
<dbReference type="PANTHER" id="PTHR23028:SF53">
    <property type="entry name" value="ACYL_TRANSF_3 DOMAIN-CONTAINING PROTEIN"/>
    <property type="match status" value="1"/>
</dbReference>
<dbReference type="KEGG" id="pmak:PMPD1_3540"/>
<dbReference type="GO" id="GO:0016020">
    <property type="term" value="C:membrane"/>
    <property type="evidence" value="ECO:0007669"/>
    <property type="project" value="TreeGrafter"/>
</dbReference>
<feature type="transmembrane region" description="Helical" evidence="1">
    <location>
        <begin position="342"/>
        <end position="365"/>
    </location>
</feature>
<evidence type="ECO:0000259" key="2">
    <source>
        <dbReference type="Pfam" id="PF01757"/>
    </source>
</evidence>
<dbReference type="InterPro" id="IPR050879">
    <property type="entry name" value="Acyltransferase_3"/>
</dbReference>
<evidence type="ECO:0000313" key="5">
    <source>
        <dbReference type="Proteomes" id="UP000505325"/>
    </source>
</evidence>
<sequence>MKYRADIDGLRALAVLPVIAYHMGLQALPGGFTGVDIFFVISGYLICGIIYQNASRDSFSYLEFYKRRCLRILPPLFVVLFATLLFGYHHLLPSQFTELSNSALAATLFSSNLYFWQQTGYFAGPAELKPLLHTWSLAVEEQFYIVFPVVLLLAMRWFRHRLTHVMLLIIAGSFLLSIVGVLKRPDFTFYLLPTRAWELALGGIISVSGLESSMVRVRQGAKHALSLVGLALIVFGFVWLNTDKPFPSWNALWPCVGSFLIILAGREALVNRLLALKPVVYIGMISYCLYLWHWPIIVYSKMFFNFGDGTRDLAIIAATFGLAVASRYLIEIPFRYKLSALRPGGIVSASAGGVVALALGTLYIGHFNNNAGQFSHEALTVAQFSQYHGTDEYHYQFRNGVCFFDGNNEAKGSYQRDRCLKMSGKAKNYLLIGDSHGAHLWRALSNKAGKEINLMQATAAGCKPVMRQSVHNKCSELMDYVYQSWLPAHRVDGVIISARWLHNDFAALHASIQALKGVTQNIIVMGPTIEYAEALPDLLAYQQDGRKDLVAKSINKEIKQTDVALRQAMRREQVEYISVYQIVCPHDVCHPLASNGQPSAFDYGHFTLSGANDVAQAALQQIHHDGLM</sequence>
<feature type="transmembrane region" description="Helical" evidence="1">
    <location>
        <begin position="12"/>
        <end position="28"/>
    </location>
</feature>
<keyword evidence="1" id="KW-0812">Transmembrane</keyword>
<dbReference type="RefSeq" id="WP_173635313.1">
    <property type="nucleotide sequence ID" value="NZ_CP054212.1"/>
</dbReference>